<sequence length="1073" mass="119282">MTHPLRTPPQTQALSSSTFSPPPLDGTLTAAEIYDWHGQNTLYHRLFVYAHDDGSTNACTDIYWPEAIQAVYIGARILRERFGWTPGMKELPVIGILAASDTIPYFVLFMSCLRANYVVFPISPRNSPSAVAHLVDKAAVNHLLIGHDPAMLALATNATQFLKEKYSTAVPDISYVPLFEDLFRPDSNILTPGDIPYEYHGPDSPAVICHSSGSTRFPSPIWYSQHRMIQLALIPWFGERDLTNQVLSLHSMPLYHGMGFTQTMWSASCGLVLSAFEPKPLPTVPNPENHLLAARATNSDIVFSVPSFIEVWAREPEWVKWLASVTGVLYGGGPLNKQVGDHLSSQGVSIFVLYGSSEGGMMSVIMPERQVDFDWDYFTFPDLITAEMVPHGDNKFEFVMVANHFCRPTVLNTTVRGVEAYASSDLMEPHPTKPNYWKIFGRADDQIMHNTGEKTNPGPLENILNQDPHVSASVIFGRGRFQAGVIVDPKDKFDPSDPLELAQFRNLIWPTVEKMNAFAPQHSRLFKEVNSANEFLRSITNMILVSKPNKPFTYTAKMTARRQAIITDYEDEIAELYDAVEETTRSGISPPAEWNLTSTLDFVREVVRKVVVGDVRDDADIFRYGCDSLQATWIRNSLLRALRDSSQVEIRQSAHNFVYDHPSIASLGTFILSLVSGKEQQESSVSKEVEMNAMVSKYTHEFSKHAGVTDSPPSNAKVVLVTGTTGELGCFLLSQLVNDGNVRRVYALNRASRDGQSLRERQRLALIDRGLDANLSDSAKVVLLEVDVSAVRLNLAEPVYQEVRVSSDSWPVDFNLALRTFEDNLKGLRDLVDFSLGSPFKEPPTLIYTSSIGILQNASEGAVLTERAIDAKVAAGSGYTESKWIAEQILAKAEESTPLKPVAVRVGQLCGAANGAWNTTEWFPALVQASSIIRHVPDSRKDVAWLPVDVAAAAFVDFLGAERLNSTLNLVHPRPTPWSVLCQTLATELSAVIVPYPHWLSLLEDVATQEKKSDLRASRLIPFFRSRHDPMGSLKTDIDNALDASPSLRSQSLSLQEKDVLQWLSYWRNKGFL</sequence>
<dbReference type="Pfam" id="PF00501">
    <property type="entry name" value="AMP-binding"/>
    <property type="match status" value="1"/>
</dbReference>
<proteinExistence type="predicted"/>
<feature type="compositionally biased region" description="Polar residues" evidence="3">
    <location>
        <begin position="8"/>
        <end position="19"/>
    </location>
</feature>
<evidence type="ECO:0000256" key="3">
    <source>
        <dbReference type="SAM" id="MobiDB-lite"/>
    </source>
</evidence>
<dbReference type="PANTHER" id="PTHR43439:SF2">
    <property type="entry name" value="ENZYME, PUTATIVE (JCVI)-RELATED"/>
    <property type="match status" value="1"/>
</dbReference>
<protein>
    <recommendedName>
        <fullName evidence="4">Polyketide synthase-like phosphopantetheine-binding domain-containing protein</fullName>
    </recommendedName>
</protein>
<dbReference type="EMBL" id="JARIHO010000005">
    <property type="protein sequence ID" value="KAJ7361086.1"/>
    <property type="molecule type" value="Genomic_DNA"/>
</dbReference>
<reference evidence="5" key="1">
    <citation type="submission" date="2023-03" db="EMBL/GenBank/DDBJ databases">
        <title>Massive genome expansion in bonnet fungi (Mycena s.s.) driven by repeated elements and novel gene families across ecological guilds.</title>
        <authorList>
            <consortium name="Lawrence Berkeley National Laboratory"/>
            <person name="Harder C.B."/>
            <person name="Miyauchi S."/>
            <person name="Viragh M."/>
            <person name="Kuo A."/>
            <person name="Thoen E."/>
            <person name="Andreopoulos B."/>
            <person name="Lu D."/>
            <person name="Skrede I."/>
            <person name="Drula E."/>
            <person name="Henrissat B."/>
            <person name="Morin E."/>
            <person name="Kohler A."/>
            <person name="Barry K."/>
            <person name="LaButti K."/>
            <person name="Morin E."/>
            <person name="Salamov A."/>
            <person name="Lipzen A."/>
            <person name="Mereny Z."/>
            <person name="Hegedus B."/>
            <person name="Baldrian P."/>
            <person name="Stursova M."/>
            <person name="Weitz H."/>
            <person name="Taylor A."/>
            <person name="Grigoriev I.V."/>
            <person name="Nagy L.G."/>
            <person name="Martin F."/>
            <person name="Kauserud H."/>
        </authorList>
    </citation>
    <scope>NUCLEOTIDE SEQUENCE</scope>
    <source>
        <strain evidence="5">CBHHK002</strain>
    </source>
</reference>
<keyword evidence="1" id="KW-0596">Phosphopantetheine</keyword>
<gene>
    <name evidence="5" type="ORF">DFH08DRAFT_684532</name>
</gene>
<organism evidence="5 6">
    <name type="scientific">Mycena albidolilacea</name>
    <dbReference type="NCBI Taxonomy" id="1033008"/>
    <lineage>
        <taxon>Eukaryota</taxon>
        <taxon>Fungi</taxon>
        <taxon>Dikarya</taxon>
        <taxon>Basidiomycota</taxon>
        <taxon>Agaricomycotina</taxon>
        <taxon>Agaricomycetes</taxon>
        <taxon>Agaricomycetidae</taxon>
        <taxon>Agaricales</taxon>
        <taxon>Marasmiineae</taxon>
        <taxon>Mycenaceae</taxon>
        <taxon>Mycena</taxon>
    </lineage>
</organism>
<evidence type="ECO:0000313" key="6">
    <source>
        <dbReference type="Proteomes" id="UP001218218"/>
    </source>
</evidence>
<dbReference type="InterPro" id="IPR042099">
    <property type="entry name" value="ANL_N_sf"/>
</dbReference>
<dbReference type="Pfam" id="PF23562">
    <property type="entry name" value="AMP-binding_C_3"/>
    <property type="match status" value="1"/>
</dbReference>
<comment type="caution">
    <text evidence="5">The sequence shown here is derived from an EMBL/GenBank/DDBJ whole genome shotgun (WGS) entry which is preliminary data.</text>
</comment>
<dbReference type="SUPFAM" id="SSF51735">
    <property type="entry name" value="NAD(P)-binding Rossmann-fold domains"/>
    <property type="match status" value="1"/>
</dbReference>
<evidence type="ECO:0000256" key="1">
    <source>
        <dbReference type="ARBA" id="ARBA00022450"/>
    </source>
</evidence>
<feature type="region of interest" description="Disordered" evidence="3">
    <location>
        <begin position="1"/>
        <end position="22"/>
    </location>
</feature>
<accession>A0AAD7EZJ5</accession>
<dbReference type="Proteomes" id="UP001218218">
    <property type="component" value="Unassembled WGS sequence"/>
</dbReference>
<evidence type="ECO:0000259" key="4">
    <source>
        <dbReference type="SMART" id="SM00823"/>
    </source>
</evidence>
<dbReference type="GO" id="GO:0031177">
    <property type="term" value="F:phosphopantetheine binding"/>
    <property type="evidence" value="ECO:0007669"/>
    <property type="project" value="InterPro"/>
</dbReference>
<dbReference type="PANTHER" id="PTHR43439">
    <property type="entry name" value="PHENYLACETATE-COENZYME A LIGASE"/>
    <property type="match status" value="1"/>
</dbReference>
<dbReference type="InterPro" id="IPR013120">
    <property type="entry name" value="FAR_NAD-bd"/>
</dbReference>
<dbReference type="Gene3D" id="3.40.50.12780">
    <property type="entry name" value="N-terminal domain of ligase-like"/>
    <property type="match status" value="1"/>
</dbReference>
<evidence type="ECO:0000256" key="2">
    <source>
        <dbReference type="ARBA" id="ARBA00022553"/>
    </source>
</evidence>
<dbReference type="InterPro" id="IPR020806">
    <property type="entry name" value="PKS_PP-bd"/>
</dbReference>
<name>A0AAD7EZJ5_9AGAR</name>
<dbReference type="InterPro" id="IPR051414">
    <property type="entry name" value="Adenylate-forming_Reductase"/>
</dbReference>
<feature type="domain" description="Polyketide synthase-like phosphopantetheine-binding" evidence="4">
    <location>
        <begin position="600"/>
        <end position="675"/>
    </location>
</feature>
<dbReference type="Pfam" id="PF07993">
    <property type="entry name" value="NAD_binding_4"/>
    <property type="match status" value="1"/>
</dbReference>
<dbReference type="AlphaFoldDB" id="A0AAD7EZJ5"/>
<dbReference type="Gene3D" id="3.40.50.720">
    <property type="entry name" value="NAD(P)-binding Rossmann-like Domain"/>
    <property type="match status" value="1"/>
</dbReference>
<dbReference type="InterPro" id="IPR036291">
    <property type="entry name" value="NAD(P)-bd_dom_sf"/>
</dbReference>
<keyword evidence="2" id="KW-0597">Phosphoprotein</keyword>
<dbReference type="SMART" id="SM00823">
    <property type="entry name" value="PKS_PP"/>
    <property type="match status" value="1"/>
</dbReference>
<keyword evidence="6" id="KW-1185">Reference proteome</keyword>
<evidence type="ECO:0000313" key="5">
    <source>
        <dbReference type="EMBL" id="KAJ7361086.1"/>
    </source>
</evidence>
<dbReference type="SUPFAM" id="SSF56801">
    <property type="entry name" value="Acetyl-CoA synthetase-like"/>
    <property type="match status" value="1"/>
</dbReference>
<dbReference type="InterPro" id="IPR000873">
    <property type="entry name" value="AMP-dep_synth/lig_dom"/>
</dbReference>